<dbReference type="Pfam" id="PF13408">
    <property type="entry name" value="Zn_ribbon_recom"/>
    <property type="match status" value="1"/>
</dbReference>
<dbReference type="InterPro" id="IPR025827">
    <property type="entry name" value="Zn_ribbon_recom_dom"/>
</dbReference>
<dbReference type="InterPro" id="IPR050639">
    <property type="entry name" value="SSR_resolvase"/>
</dbReference>
<dbReference type="Proteomes" id="UP000034803">
    <property type="component" value="Unassembled WGS sequence"/>
</dbReference>
<dbReference type="PANTHER" id="PTHR30461">
    <property type="entry name" value="DNA-INVERTASE FROM LAMBDOID PROPHAGE"/>
    <property type="match status" value="1"/>
</dbReference>
<proteinExistence type="predicted"/>
<dbReference type="InterPro" id="IPR036162">
    <property type="entry name" value="Resolvase-like_N_sf"/>
</dbReference>
<protein>
    <submittedName>
        <fullName evidence="3">Recombinase</fullName>
    </submittedName>
</protein>
<dbReference type="Gene3D" id="3.40.50.1390">
    <property type="entry name" value="Resolvase, N-terminal catalytic domain"/>
    <property type="match status" value="1"/>
</dbReference>
<feature type="domain" description="Resolvase/invertase-type recombinase catalytic" evidence="1">
    <location>
        <begin position="2"/>
        <end position="148"/>
    </location>
</feature>
<evidence type="ECO:0000313" key="3">
    <source>
        <dbReference type="EMBL" id="KKP31627.1"/>
    </source>
</evidence>
<dbReference type="CDD" id="cd00338">
    <property type="entry name" value="Ser_Recombinase"/>
    <property type="match status" value="1"/>
</dbReference>
<comment type="caution">
    <text evidence="3">The sequence shown here is derived from an EMBL/GenBank/DDBJ whole genome shotgun (WGS) entry which is preliminary data.</text>
</comment>
<dbReference type="AlphaFoldDB" id="A0A0G0BKS2"/>
<organism evidence="3 4">
    <name type="scientific">Candidatus Woesebacteria bacterium GW2011_GWC2_31_9</name>
    <dbReference type="NCBI Taxonomy" id="1618586"/>
    <lineage>
        <taxon>Bacteria</taxon>
        <taxon>Candidatus Woeseibacteriota</taxon>
    </lineage>
</organism>
<dbReference type="GO" id="GO:0003677">
    <property type="term" value="F:DNA binding"/>
    <property type="evidence" value="ECO:0007669"/>
    <property type="project" value="InterPro"/>
</dbReference>
<dbReference type="Pfam" id="PF00239">
    <property type="entry name" value="Resolvase"/>
    <property type="match status" value="1"/>
</dbReference>
<accession>A0A0G0BKS2</accession>
<gene>
    <name evidence="3" type="ORF">UR21_C0007G0044</name>
</gene>
<evidence type="ECO:0000259" key="1">
    <source>
        <dbReference type="PROSITE" id="PS51736"/>
    </source>
</evidence>
<dbReference type="InterPro" id="IPR011109">
    <property type="entry name" value="DNA_bind_recombinase_dom"/>
</dbReference>
<dbReference type="InterPro" id="IPR006119">
    <property type="entry name" value="Resolv_N"/>
</dbReference>
<dbReference type="Gene3D" id="3.90.1750.20">
    <property type="entry name" value="Putative Large Serine Recombinase, Chain B, Domain 2"/>
    <property type="match status" value="1"/>
</dbReference>
<dbReference type="EMBL" id="LBOI01000007">
    <property type="protein sequence ID" value="KKP31627.1"/>
    <property type="molecule type" value="Genomic_DNA"/>
</dbReference>
<dbReference type="GO" id="GO:0000150">
    <property type="term" value="F:DNA strand exchange activity"/>
    <property type="evidence" value="ECO:0007669"/>
    <property type="project" value="InterPro"/>
</dbReference>
<dbReference type="SMART" id="SM00857">
    <property type="entry name" value="Resolvase"/>
    <property type="match status" value="1"/>
</dbReference>
<dbReference type="PANTHER" id="PTHR30461:SF23">
    <property type="entry name" value="DNA RECOMBINASE-RELATED"/>
    <property type="match status" value="1"/>
</dbReference>
<dbReference type="PROSITE" id="PS51736">
    <property type="entry name" value="RECOMBINASES_3"/>
    <property type="match status" value="1"/>
</dbReference>
<dbReference type="SUPFAM" id="SSF53041">
    <property type="entry name" value="Resolvase-like"/>
    <property type="match status" value="1"/>
</dbReference>
<feature type="domain" description="Recombinase" evidence="2">
    <location>
        <begin position="155"/>
        <end position="262"/>
    </location>
</feature>
<dbReference type="PROSITE" id="PS51737">
    <property type="entry name" value="RECOMBINASE_DNA_BIND"/>
    <property type="match status" value="1"/>
</dbReference>
<name>A0A0G0BKS2_9BACT</name>
<reference evidence="3 4" key="1">
    <citation type="journal article" date="2015" name="Nature">
        <title>rRNA introns, odd ribosomes, and small enigmatic genomes across a large radiation of phyla.</title>
        <authorList>
            <person name="Brown C.T."/>
            <person name="Hug L.A."/>
            <person name="Thomas B.C."/>
            <person name="Sharon I."/>
            <person name="Castelle C.J."/>
            <person name="Singh A."/>
            <person name="Wilkins M.J."/>
            <person name="Williams K.H."/>
            <person name="Banfield J.F."/>
        </authorList>
    </citation>
    <scope>NUCLEOTIDE SEQUENCE [LARGE SCALE GENOMIC DNA]</scope>
</reference>
<evidence type="ECO:0000313" key="4">
    <source>
        <dbReference type="Proteomes" id="UP000034803"/>
    </source>
</evidence>
<dbReference type="InterPro" id="IPR038109">
    <property type="entry name" value="DNA_bind_recomb_sf"/>
</dbReference>
<sequence>MKYIIYCRKSTEDDSRQVQSLETQITLLDELAKRCNLDVVDRLQESRSAKKSDNRPLFNFLIERIKSGEVEGILTAHIDRLSRNGTEAAIITKLLEERKLKEIRTPSDIFNSPQDILFMDIKFAFSSYYSRDLSVKVKEGIQTKLKKGEFPNMAPLGYLNKDKKIYPNPEFAPLVKRVFNLYSSGDYSLNDLVTKLYDGGFRSKNGSKFRKSTYERMLKNPVYVGLVRCNGIIYKGIHEPIISEELFESCQNINKFKSRPRLIKHDFLYRGFVKCAVCGCMFTTSLKTKPSQKRYIYYYCTNGKFICDQHKSYLRDNKINDLAQSIFDNISETFDSEIAQLSLEAYYQSIKDETKFEEQSKTNTEQLIKKNKEKQNKLLDLLLEEGVTQETYDTKLELLKTEERELIKKQNNKKPTNPDVTLELLNNFKSEAISLKNVFSGGDDEVKQDLLKSALWNFSVKDGKVAKVRYKRLYEKVAKVSKSDDFAQWLGDRDSDPDTILQKDVSCR</sequence>
<evidence type="ECO:0000259" key="2">
    <source>
        <dbReference type="PROSITE" id="PS51737"/>
    </source>
</evidence>
<dbReference type="Pfam" id="PF07508">
    <property type="entry name" value="Recombinase"/>
    <property type="match status" value="1"/>
</dbReference>